<dbReference type="Gene3D" id="3.30.70.330">
    <property type="match status" value="2"/>
</dbReference>
<evidence type="ECO:0000256" key="1">
    <source>
        <dbReference type="ARBA" id="ARBA00022884"/>
    </source>
</evidence>
<evidence type="ECO:0000259" key="4">
    <source>
        <dbReference type="PROSITE" id="PS50102"/>
    </source>
</evidence>
<accession>A0A168LDC4</accession>
<feature type="compositionally biased region" description="Basic and acidic residues" evidence="3">
    <location>
        <begin position="1"/>
        <end position="11"/>
    </location>
</feature>
<evidence type="ECO:0000313" key="5">
    <source>
        <dbReference type="EMBL" id="SAL96559.1"/>
    </source>
</evidence>
<dbReference type="Proteomes" id="UP000078561">
    <property type="component" value="Unassembled WGS sequence"/>
</dbReference>
<feature type="domain" description="RRM" evidence="4">
    <location>
        <begin position="227"/>
        <end position="305"/>
    </location>
</feature>
<dbReference type="SUPFAM" id="SSF54928">
    <property type="entry name" value="RNA-binding domain, RBD"/>
    <property type="match status" value="2"/>
</dbReference>
<evidence type="ECO:0000313" key="6">
    <source>
        <dbReference type="Proteomes" id="UP000078561"/>
    </source>
</evidence>
<sequence>MGPETGRRDLGAHPAWNPSNGNVSSSILTHSAQKLPIDQKTPTCDLEELQGETLVPNSPTSSSSPTSNDSDGATQMNDTSLEMNPSPQRLSPSACIFVANLNSCKTRAELGVGVRNVFSQWGQINQVKVFVDRKHRPFAFVQYKAKNKRCSDGGEEGPRFASYGLIEDMHILYSGPFTTSYVKFCYRSDALNAYFCIAPRTFGAKFVVDWVPNINASHLLHEDGRSEDVFLGNLDSTILNSDIYHRFSAYGTILNITLFKRRHTDFKAMFGFVKYATREEAAHAVSEEHGQKWYGHSLCVSFRQHQKRVYPGYQNKVITFYGPSFYQPPSYPTGFPARFDPSLPPTHCPPTNLISPAHNNASSQWLYQQQQQQHYSAPVVQPMDGSGSFAISSTCPSMQPLLQNCPFPSYGFNQWNGTITGISQQGSAFLYSNHWHPNQSPPMAYSPFAYYGPPFYPPNARSIYSPPTPQGSIQETPCDMTADE</sequence>
<dbReference type="EMBL" id="LT551165">
    <property type="protein sequence ID" value="SAL96559.1"/>
    <property type="molecule type" value="Genomic_DNA"/>
</dbReference>
<reference evidence="5" key="1">
    <citation type="submission" date="2016-04" db="EMBL/GenBank/DDBJ databases">
        <authorList>
            <person name="Evans L.H."/>
            <person name="Alamgir A."/>
            <person name="Owens N."/>
            <person name="Weber N.D."/>
            <person name="Virtaneva K."/>
            <person name="Barbian K."/>
            <person name="Babar A."/>
            <person name="Rosenke K."/>
        </authorList>
    </citation>
    <scope>NUCLEOTIDE SEQUENCE [LARGE SCALE GENOMIC DNA]</scope>
    <source>
        <strain evidence="5">CBS 101.48</strain>
    </source>
</reference>
<dbReference type="InParanoid" id="A0A168LDC4"/>
<evidence type="ECO:0000256" key="3">
    <source>
        <dbReference type="SAM" id="MobiDB-lite"/>
    </source>
</evidence>
<dbReference type="PROSITE" id="PS50102">
    <property type="entry name" value="RRM"/>
    <property type="match status" value="2"/>
</dbReference>
<dbReference type="Pfam" id="PF00076">
    <property type="entry name" value="RRM_1"/>
    <property type="match status" value="2"/>
</dbReference>
<dbReference type="GO" id="GO:0003723">
    <property type="term" value="F:RNA binding"/>
    <property type="evidence" value="ECO:0007669"/>
    <property type="project" value="UniProtKB-UniRule"/>
</dbReference>
<dbReference type="OrthoDB" id="410044at2759"/>
<name>A0A168LDC4_ABSGL</name>
<feature type="compositionally biased region" description="Low complexity" evidence="3">
    <location>
        <begin position="57"/>
        <end position="71"/>
    </location>
</feature>
<evidence type="ECO:0000256" key="2">
    <source>
        <dbReference type="PROSITE-ProRule" id="PRU00176"/>
    </source>
</evidence>
<feature type="region of interest" description="Disordered" evidence="3">
    <location>
        <begin position="462"/>
        <end position="484"/>
    </location>
</feature>
<feature type="domain" description="RRM" evidence="4">
    <location>
        <begin position="94"/>
        <end position="144"/>
    </location>
</feature>
<keyword evidence="1 2" id="KW-0694">RNA-binding</keyword>
<dbReference type="InterPro" id="IPR052462">
    <property type="entry name" value="SLIRP/GR-RBP-like"/>
</dbReference>
<dbReference type="OMA" id="CIAPRTF"/>
<feature type="compositionally biased region" description="Polar residues" evidence="3">
    <location>
        <begin position="17"/>
        <end position="32"/>
    </location>
</feature>
<dbReference type="CDD" id="cd00590">
    <property type="entry name" value="RRM_SF"/>
    <property type="match status" value="1"/>
</dbReference>
<proteinExistence type="predicted"/>
<dbReference type="SMART" id="SM00360">
    <property type="entry name" value="RRM"/>
    <property type="match status" value="2"/>
</dbReference>
<dbReference type="AlphaFoldDB" id="A0A168LDC4"/>
<dbReference type="InterPro" id="IPR000504">
    <property type="entry name" value="RRM_dom"/>
</dbReference>
<protein>
    <recommendedName>
        <fullName evidence="4">RRM domain-containing protein</fullName>
    </recommendedName>
</protein>
<organism evidence="5">
    <name type="scientific">Absidia glauca</name>
    <name type="common">Pin mould</name>
    <dbReference type="NCBI Taxonomy" id="4829"/>
    <lineage>
        <taxon>Eukaryota</taxon>
        <taxon>Fungi</taxon>
        <taxon>Fungi incertae sedis</taxon>
        <taxon>Mucoromycota</taxon>
        <taxon>Mucoromycotina</taxon>
        <taxon>Mucoromycetes</taxon>
        <taxon>Mucorales</taxon>
        <taxon>Cunninghamellaceae</taxon>
        <taxon>Absidia</taxon>
    </lineage>
</organism>
<dbReference type="PANTHER" id="PTHR48027">
    <property type="entry name" value="HETEROGENEOUS NUCLEAR RIBONUCLEOPROTEIN 87F-RELATED"/>
    <property type="match status" value="1"/>
</dbReference>
<feature type="region of interest" description="Disordered" evidence="3">
    <location>
        <begin position="1"/>
        <end position="87"/>
    </location>
</feature>
<feature type="compositionally biased region" description="Polar residues" evidence="3">
    <location>
        <begin position="72"/>
        <end position="87"/>
    </location>
</feature>
<dbReference type="STRING" id="4829.A0A168LDC4"/>
<keyword evidence="6" id="KW-1185">Reference proteome</keyword>
<dbReference type="InterPro" id="IPR035979">
    <property type="entry name" value="RBD_domain_sf"/>
</dbReference>
<gene>
    <name evidence="5" type="primary">ABSGL_01975.1 scaffold 2596</name>
</gene>
<dbReference type="InterPro" id="IPR012677">
    <property type="entry name" value="Nucleotide-bd_a/b_plait_sf"/>
</dbReference>